<gene>
    <name evidence="3" type="ORF">PgNI_12485</name>
</gene>
<feature type="compositionally biased region" description="Polar residues" evidence="1">
    <location>
        <begin position="579"/>
        <end position="602"/>
    </location>
</feature>
<dbReference type="GeneID" id="41967336"/>
<feature type="compositionally biased region" description="Basic and acidic residues" evidence="1">
    <location>
        <begin position="533"/>
        <end position="546"/>
    </location>
</feature>
<dbReference type="KEGG" id="pgri:PgNI_12485"/>
<feature type="compositionally biased region" description="Basic residues" evidence="1">
    <location>
        <begin position="665"/>
        <end position="675"/>
    </location>
</feature>
<feature type="compositionally biased region" description="Polar residues" evidence="1">
    <location>
        <begin position="355"/>
        <end position="365"/>
    </location>
</feature>
<protein>
    <submittedName>
        <fullName evidence="3">Uncharacterized protein</fullName>
    </submittedName>
</protein>
<evidence type="ECO:0000313" key="2">
    <source>
        <dbReference type="Proteomes" id="UP000515153"/>
    </source>
</evidence>
<dbReference type="RefSeq" id="XP_030976099.1">
    <property type="nucleotide sequence ID" value="XM_031132433.1"/>
</dbReference>
<evidence type="ECO:0000313" key="3">
    <source>
        <dbReference type="RefSeq" id="XP_030976099.1"/>
    </source>
</evidence>
<reference evidence="3" key="1">
    <citation type="journal article" date="2019" name="Mol. Biol. Evol.">
        <title>Blast fungal genomes show frequent chromosomal changes, gene gains and losses, and effector gene turnover.</title>
        <authorList>
            <person name="Gomez Luciano L.B."/>
            <person name="Jason Tsai I."/>
            <person name="Chuma I."/>
            <person name="Tosa Y."/>
            <person name="Chen Y.H."/>
            <person name="Li J.Y."/>
            <person name="Li M.Y."/>
            <person name="Jade Lu M.Y."/>
            <person name="Nakayashiki H."/>
            <person name="Li W.H."/>
        </authorList>
    </citation>
    <scope>NUCLEOTIDE SEQUENCE</scope>
    <source>
        <strain evidence="3">NI907</strain>
    </source>
</reference>
<feature type="compositionally biased region" description="Polar residues" evidence="1">
    <location>
        <begin position="451"/>
        <end position="461"/>
    </location>
</feature>
<dbReference type="AlphaFoldDB" id="A0A6P8AMH7"/>
<organism evidence="2 3">
    <name type="scientific">Pyricularia grisea</name>
    <name type="common">Crabgrass-specific blast fungus</name>
    <name type="synonym">Magnaporthe grisea</name>
    <dbReference type="NCBI Taxonomy" id="148305"/>
    <lineage>
        <taxon>Eukaryota</taxon>
        <taxon>Fungi</taxon>
        <taxon>Dikarya</taxon>
        <taxon>Ascomycota</taxon>
        <taxon>Pezizomycotina</taxon>
        <taxon>Sordariomycetes</taxon>
        <taxon>Sordariomycetidae</taxon>
        <taxon>Magnaporthales</taxon>
        <taxon>Pyriculariaceae</taxon>
        <taxon>Pyricularia</taxon>
    </lineage>
</organism>
<proteinExistence type="predicted"/>
<dbReference type="Proteomes" id="UP000515153">
    <property type="component" value="Unplaced"/>
</dbReference>
<feature type="compositionally biased region" description="Basic and acidic residues" evidence="1">
    <location>
        <begin position="405"/>
        <end position="450"/>
    </location>
</feature>
<feature type="compositionally biased region" description="Basic and acidic residues" evidence="1">
    <location>
        <begin position="366"/>
        <end position="378"/>
    </location>
</feature>
<keyword evidence="2" id="KW-1185">Reference proteome</keyword>
<feature type="region of interest" description="Disordered" evidence="1">
    <location>
        <begin position="351"/>
        <end position="624"/>
    </location>
</feature>
<sequence>MFFRRRKPSSEQQDLQKYGQLTVFDAFDSPVLALTKEKPPKQSKINIEQRGKSTVAANPPIFWFEHEASDYIQTAEQALSSHPKNGFIRTTYMPALYPQCPLNSEADVVRATALWILHPIILTLQEMFDDVRCSSEDGRQGVRCDTLISIDKKSVFVFEYKSRGYLVGKQYLDGRLDLPKARDSRSLLDFEKAYRARVESEIQDLDVERGKAKPGYWVPSRLGHNAACITKQAQAYSKSYGTRYVACFDWDNLFLWNFAGNTWAEGIKPFGDRPFKHETWAWGTLVTDRASFRKVLLGYILQAYDDCHNRDRQTMGPKPWSQTEKEKELEAAAAANVAANAAAYQRNRCDMPSAVGSSTQRVPSSSDRDRLPRHDNPRDQQPQTPQRPRPPPSASSLTPSQLRGSSRDRPSRPSDPRQLSSERDVSAQRLSSDHRQSPDRPRISDQRAQSDQRQPSNQQLSPDHRYPAGQRYPSDQRLAPNHGYSDQSVRASPSLLTATDPRRGSSHDRLSSSSSSHARRDSSPHQPSTDYPVYDRPHSRSRHYVDETGYDYRPQQATPYPPDDYGVPRYTDMPPPPSTSRSRQEPPSASLPQPKRSLQQRQHGSSHHRAPSSSSGQGSTSGIAGLLAESADVVKESRRGPINGVPQVLVMREDSLEKDSGRTTTNKRNKSLGLW</sequence>
<feature type="compositionally biased region" description="Low complexity" evidence="1">
    <location>
        <begin position="611"/>
        <end position="622"/>
    </location>
</feature>
<feature type="compositionally biased region" description="Basic and acidic residues" evidence="1">
    <location>
        <begin position="500"/>
        <end position="510"/>
    </location>
</feature>
<name>A0A6P8AMH7_PYRGI</name>
<evidence type="ECO:0000256" key="1">
    <source>
        <dbReference type="SAM" id="MobiDB-lite"/>
    </source>
</evidence>
<reference evidence="3" key="2">
    <citation type="submission" date="2019-10" db="EMBL/GenBank/DDBJ databases">
        <authorList>
            <consortium name="NCBI Genome Project"/>
        </authorList>
    </citation>
    <scope>NUCLEOTIDE SEQUENCE</scope>
    <source>
        <strain evidence="3">NI907</strain>
    </source>
</reference>
<accession>A0A6P8AMH7</accession>
<feature type="compositionally biased region" description="Polar residues" evidence="1">
    <location>
        <begin position="484"/>
        <end position="497"/>
    </location>
</feature>
<reference evidence="3" key="3">
    <citation type="submission" date="2025-08" db="UniProtKB">
        <authorList>
            <consortium name="RefSeq"/>
        </authorList>
    </citation>
    <scope>IDENTIFICATION</scope>
    <source>
        <strain evidence="3">NI907</strain>
    </source>
</reference>
<feature type="region of interest" description="Disordered" evidence="1">
    <location>
        <begin position="653"/>
        <end position="675"/>
    </location>
</feature>